<evidence type="ECO:0000313" key="2">
    <source>
        <dbReference type="Proteomes" id="UP001163324"/>
    </source>
</evidence>
<reference evidence="1" key="1">
    <citation type="submission" date="2022-10" db="EMBL/GenBank/DDBJ databases">
        <title>Complete Genome of Trichothecium roseum strain YXFP-22015, a Plant Pathogen Isolated from Citrus.</title>
        <authorList>
            <person name="Wang Y."/>
            <person name="Zhu L."/>
        </authorList>
    </citation>
    <scope>NUCLEOTIDE SEQUENCE</scope>
    <source>
        <strain evidence="1">YXFP-22015</strain>
    </source>
</reference>
<comment type="caution">
    <text evidence="1">The sequence shown here is derived from an EMBL/GenBank/DDBJ whole genome shotgun (WGS) entry which is preliminary data.</text>
</comment>
<dbReference type="Proteomes" id="UP001163324">
    <property type="component" value="Chromosome 3"/>
</dbReference>
<keyword evidence="2" id="KW-1185">Reference proteome</keyword>
<protein>
    <submittedName>
        <fullName evidence="1">Uncharacterized protein</fullName>
    </submittedName>
</protein>
<evidence type="ECO:0000313" key="1">
    <source>
        <dbReference type="EMBL" id="KAI9901455.1"/>
    </source>
</evidence>
<dbReference type="EMBL" id="CM047942">
    <property type="protein sequence ID" value="KAI9901455.1"/>
    <property type="molecule type" value="Genomic_DNA"/>
</dbReference>
<sequence length="323" mass="36340">MSDLSSYLASRYLVADPKPSKKRKRKQPKDTSGGLLITDDDDGAWGKASNQHDDDADGPLVVAGSSAEFRKAKKSSWKTVGGENKKDDSAAAADAILASAAAENNAARENDDEKPVVEVEGVVKMSDGTHAGLQTAASVSAQIEQRKREEREDFERHRKSAKEAETVYRDATGRRIDISMKRAEARKAAAEAEEKERQAVEALKGDVQLEEARKRREQLEDAKLMTFARTKDDEEMNRDLKEQERWNDPMMQFMSEKQAKQGSGKKKRRPVYTGAAPPNRYGIKPGYRWDGVDRGNGFEAERFRAINRREMNKGLHYSWQMDE</sequence>
<proteinExistence type="predicted"/>
<gene>
    <name evidence="1" type="ORF">N3K66_003272</name>
</gene>
<name>A0ACC0V4Y0_9HYPO</name>
<organism evidence="1 2">
    <name type="scientific">Trichothecium roseum</name>
    <dbReference type="NCBI Taxonomy" id="47278"/>
    <lineage>
        <taxon>Eukaryota</taxon>
        <taxon>Fungi</taxon>
        <taxon>Dikarya</taxon>
        <taxon>Ascomycota</taxon>
        <taxon>Pezizomycotina</taxon>
        <taxon>Sordariomycetes</taxon>
        <taxon>Hypocreomycetidae</taxon>
        <taxon>Hypocreales</taxon>
        <taxon>Hypocreales incertae sedis</taxon>
        <taxon>Trichothecium</taxon>
    </lineage>
</organism>
<accession>A0ACC0V4Y0</accession>